<evidence type="ECO:0000313" key="1">
    <source>
        <dbReference type="EMBL" id="SHJ08315.1"/>
    </source>
</evidence>
<dbReference type="Gene3D" id="3.40.50.1820">
    <property type="entry name" value="alpha/beta hydrolase"/>
    <property type="match status" value="1"/>
</dbReference>
<dbReference type="Pfam" id="PF00756">
    <property type="entry name" value="Esterase"/>
    <property type="match status" value="1"/>
</dbReference>
<keyword evidence="1" id="KW-0378">Hydrolase</keyword>
<dbReference type="GO" id="GO:0016787">
    <property type="term" value="F:hydrolase activity"/>
    <property type="evidence" value="ECO:0007669"/>
    <property type="project" value="UniProtKB-KW"/>
</dbReference>
<dbReference type="SUPFAM" id="SSF53474">
    <property type="entry name" value="alpha/beta-Hydrolases"/>
    <property type="match status" value="1"/>
</dbReference>
<reference evidence="1 2" key="1">
    <citation type="submission" date="2016-11" db="EMBL/GenBank/DDBJ databases">
        <authorList>
            <person name="Jaros S."/>
            <person name="Januszkiewicz K."/>
            <person name="Wedrychowicz H."/>
        </authorList>
    </citation>
    <scope>NUCLEOTIDE SEQUENCE [LARGE SCALE GENOMIC DNA]</scope>
    <source>
        <strain evidence="1 2">DSM 14809</strain>
    </source>
</reference>
<protein>
    <submittedName>
        <fullName evidence="1">S-formylglutathione hydrolase FrmB</fullName>
    </submittedName>
</protein>
<evidence type="ECO:0000313" key="2">
    <source>
        <dbReference type="Proteomes" id="UP000184185"/>
    </source>
</evidence>
<dbReference type="RefSeq" id="WP_072916204.1">
    <property type="nucleotide sequence ID" value="NZ_FQYQ01000009.1"/>
</dbReference>
<dbReference type="InterPro" id="IPR000801">
    <property type="entry name" value="Esterase-like"/>
</dbReference>
<accession>A0A1M6GEC6</accession>
<dbReference type="AlphaFoldDB" id="A0A1M6GEC6"/>
<dbReference type="GO" id="GO:0016747">
    <property type="term" value="F:acyltransferase activity, transferring groups other than amino-acyl groups"/>
    <property type="evidence" value="ECO:0007669"/>
    <property type="project" value="TreeGrafter"/>
</dbReference>
<dbReference type="OrthoDB" id="9803578at2"/>
<proteinExistence type="predicted"/>
<dbReference type="InterPro" id="IPR050583">
    <property type="entry name" value="Mycobacterial_A85_antigen"/>
</dbReference>
<dbReference type="Proteomes" id="UP000184185">
    <property type="component" value="Unassembled WGS sequence"/>
</dbReference>
<sequence>MALIQVNYLSKALFREVPVNVILPVDRFDADTNRYLNGKDCKYKTLYLLHGLLGNYTDWISQTRIQKWAEEKNLAVVMPSGDNAFYFNSRTPWNDYGTFIGEELVEVTRRMFPLSDKREDTFIAGLSMGGFGALRNGIVYSKNFSHVAGLSSAVHIFEDTSEEANIGLFDNIEDASKTNKNPWVAVEEMISEKRPIPKFYMACGTQDDLMPANISFRNFLQEKGIEVTWDEDDYGHDWDFWDSQIKKVLDWLPLE</sequence>
<dbReference type="PANTHER" id="PTHR48098:SF1">
    <property type="entry name" value="DIACYLGLYCEROL ACYLTRANSFERASE_MYCOLYLTRANSFERASE AG85A"/>
    <property type="match status" value="1"/>
</dbReference>
<dbReference type="PANTHER" id="PTHR48098">
    <property type="entry name" value="ENTEROCHELIN ESTERASE-RELATED"/>
    <property type="match status" value="1"/>
</dbReference>
<dbReference type="InterPro" id="IPR029058">
    <property type="entry name" value="AB_hydrolase_fold"/>
</dbReference>
<keyword evidence="2" id="KW-1185">Reference proteome</keyword>
<name>A0A1M6GEC6_PSEXY</name>
<dbReference type="EMBL" id="FQYQ01000009">
    <property type="protein sequence ID" value="SHJ08315.1"/>
    <property type="molecule type" value="Genomic_DNA"/>
</dbReference>
<gene>
    <name evidence="1" type="ORF">SAMN02745725_01739</name>
</gene>
<organism evidence="1 2">
    <name type="scientific">Pseudobutyrivibrio xylanivorans DSM 14809</name>
    <dbReference type="NCBI Taxonomy" id="1123012"/>
    <lineage>
        <taxon>Bacteria</taxon>
        <taxon>Bacillati</taxon>
        <taxon>Bacillota</taxon>
        <taxon>Clostridia</taxon>
        <taxon>Lachnospirales</taxon>
        <taxon>Lachnospiraceae</taxon>
        <taxon>Pseudobutyrivibrio</taxon>
    </lineage>
</organism>